<dbReference type="RefSeq" id="WP_147851841.1">
    <property type="nucleotide sequence ID" value="NZ_VDUZ01000065.1"/>
</dbReference>
<name>A0A5C8P8N7_9HYPH</name>
<evidence type="ECO:0000313" key="1">
    <source>
        <dbReference type="EMBL" id="TXL70117.1"/>
    </source>
</evidence>
<dbReference type="EMBL" id="VDUZ01000065">
    <property type="protein sequence ID" value="TXL70117.1"/>
    <property type="molecule type" value="Genomic_DNA"/>
</dbReference>
<dbReference type="Proteomes" id="UP000321638">
    <property type="component" value="Unassembled WGS sequence"/>
</dbReference>
<accession>A0A5C8P8N7</accession>
<sequence>MVQRVAIGTVTLRRSARVSVPSGPGSYGIARSASVSTGDVDAQPRRMPSARRALMPLVVPGPTTTPEPKPMDVEAFLHWVYARQKADRIMDHGIGLHRIEAEWDDIEIYGVSACGCAQAEQLGALGVRVDTSPYDAGRLHPDAESAAICVRETLDWRTLPLVVRHARVGDRPEWSTRKPQQLLPILNRKGKPVVRYADWDKHRNYGACPVTYDVDPAYIDMLNETYGTWWDALLLLCSTLNALTGNQRLSRRVLPPKAPRTPWEEDA</sequence>
<keyword evidence="2" id="KW-1185">Reference proteome</keyword>
<organism evidence="1 2">
    <name type="scientific">Vineibacter terrae</name>
    <dbReference type="NCBI Taxonomy" id="2586908"/>
    <lineage>
        <taxon>Bacteria</taxon>
        <taxon>Pseudomonadati</taxon>
        <taxon>Pseudomonadota</taxon>
        <taxon>Alphaproteobacteria</taxon>
        <taxon>Hyphomicrobiales</taxon>
        <taxon>Vineibacter</taxon>
    </lineage>
</organism>
<comment type="caution">
    <text evidence="1">The sequence shown here is derived from an EMBL/GenBank/DDBJ whole genome shotgun (WGS) entry which is preliminary data.</text>
</comment>
<evidence type="ECO:0000313" key="2">
    <source>
        <dbReference type="Proteomes" id="UP000321638"/>
    </source>
</evidence>
<proteinExistence type="predicted"/>
<dbReference type="AlphaFoldDB" id="A0A5C8P8N7"/>
<reference evidence="1 2" key="1">
    <citation type="submission" date="2019-06" db="EMBL/GenBank/DDBJ databases">
        <title>New taxonomy in bacterial strain CC-CFT640, isolated from vineyard.</title>
        <authorList>
            <person name="Lin S.-Y."/>
            <person name="Tsai C.-F."/>
            <person name="Young C.-C."/>
        </authorList>
    </citation>
    <scope>NUCLEOTIDE SEQUENCE [LARGE SCALE GENOMIC DNA]</scope>
    <source>
        <strain evidence="1 2">CC-CFT640</strain>
    </source>
</reference>
<dbReference type="OrthoDB" id="7301376at2"/>
<protein>
    <submittedName>
        <fullName evidence="1">Uncharacterized protein</fullName>
    </submittedName>
</protein>
<gene>
    <name evidence="1" type="ORF">FHP25_35945</name>
</gene>